<accession>A0ACC1M0R6</accession>
<evidence type="ECO:0000313" key="1">
    <source>
        <dbReference type="EMBL" id="KAJ2890690.1"/>
    </source>
</evidence>
<organism evidence="1 2">
    <name type="scientific">Coemansia aciculifera</name>
    <dbReference type="NCBI Taxonomy" id="417176"/>
    <lineage>
        <taxon>Eukaryota</taxon>
        <taxon>Fungi</taxon>
        <taxon>Fungi incertae sedis</taxon>
        <taxon>Zoopagomycota</taxon>
        <taxon>Kickxellomycotina</taxon>
        <taxon>Kickxellomycetes</taxon>
        <taxon>Kickxellales</taxon>
        <taxon>Kickxellaceae</taxon>
        <taxon>Coemansia</taxon>
    </lineage>
</organism>
<keyword evidence="1" id="KW-0456">Lyase</keyword>
<dbReference type="EMBL" id="JANBVB010001252">
    <property type="protein sequence ID" value="KAJ2890690.1"/>
    <property type="molecule type" value="Genomic_DNA"/>
</dbReference>
<sequence>MSRNPNSTGGCPVDHGGSSSQKSASNECPMSAGSDLLDPSNQMPVVPEQSRSPSQTAVLSTTRTVSSIPRASRYAASPSECPALDNNTNTNADDDDRWVYPSEQMFFNAMKRKNWSPTEADMQTVVPIHNAVNERCWRHILEWEKMHESECAGGPRLLRFEGKAKDLTPKARIRGWFGYQLPFDRHDWTVDRCGKPVRYVIDFYEGKKNASSPLAPSFYLDVRPALTLEGAWDRMRRLVFGS</sequence>
<reference evidence="1" key="1">
    <citation type="submission" date="2022-07" db="EMBL/GenBank/DDBJ databases">
        <title>Phylogenomic reconstructions and comparative analyses of Kickxellomycotina fungi.</title>
        <authorList>
            <person name="Reynolds N.K."/>
            <person name="Stajich J.E."/>
            <person name="Barry K."/>
            <person name="Grigoriev I.V."/>
            <person name="Crous P."/>
            <person name="Smith M.E."/>
        </authorList>
    </citation>
    <scope>NUCLEOTIDE SEQUENCE</scope>
    <source>
        <strain evidence="1">CBS 190363</strain>
    </source>
</reference>
<evidence type="ECO:0000313" key="2">
    <source>
        <dbReference type="Proteomes" id="UP001139981"/>
    </source>
</evidence>
<protein>
    <submittedName>
        <fullName evidence="1">Cytochrome c1 heme lyase</fullName>
        <ecNumber evidence="1">4.4.1.17</ecNumber>
    </submittedName>
</protein>
<name>A0ACC1M0R6_9FUNG</name>
<gene>
    <name evidence="1" type="primary">CYT2</name>
    <name evidence="1" type="ORF">IWW38_003996</name>
</gene>
<dbReference type="Proteomes" id="UP001139981">
    <property type="component" value="Unassembled WGS sequence"/>
</dbReference>
<dbReference type="EC" id="4.4.1.17" evidence="1"/>
<keyword evidence="2" id="KW-1185">Reference proteome</keyword>
<proteinExistence type="predicted"/>
<comment type="caution">
    <text evidence="1">The sequence shown here is derived from an EMBL/GenBank/DDBJ whole genome shotgun (WGS) entry which is preliminary data.</text>
</comment>